<evidence type="ECO:0000313" key="6">
    <source>
        <dbReference type="EMBL" id="KLD65146.1"/>
    </source>
</evidence>
<dbReference type="Gene3D" id="3.40.50.720">
    <property type="entry name" value="NAD(P)-binding Rossmann-like Domain"/>
    <property type="match status" value="1"/>
</dbReference>
<comment type="caution">
    <text evidence="6">The sequence shown here is derived from an EMBL/GenBank/DDBJ whole genome shotgun (WGS) entry which is preliminary data.</text>
</comment>
<comment type="similarity">
    <text evidence="1 4">Belongs to the short-chain dehydrogenases/reductases (SDR) family.</text>
</comment>
<evidence type="ECO:0000256" key="5">
    <source>
        <dbReference type="SAM" id="MobiDB-lite"/>
    </source>
</evidence>
<evidence type="ECO:0000256" key="2">
    <source>
        <dbReference type="ARBA" id="ARBA00022857"/>
    </source>
</evidence>
<dbReference type="PRINTS" id="PR00081">
    <property type="entry name" value="GDHRDH"/>
</dbReference>
<feature type="region of interest" description="Disordered" evidence="5">
    <location>
        <begin position="1"/>
        <end position="22"/>
    </location>
</feature>
<dbReference type="GO" id="GO:0016616">
    <property type="term" value="F:oxidoreductase activity, acting on the CH-OH group of donors, NAD or NADP as acceptor"/>
    <property type="evidence" value="ECO:0007669"/>
    <property type="project" value="InterPro"/>
</dbReference>
<dbReference type="PATRIC" id="fig|1440762.4.peg.204"/>
<dbReference type="OrthoDB" id="5786478at2"/>
<name>A0A0G9H6U3_9GAMM</name>
<dbReference type="CDD" id="cd05324">
    <property type="entry name" value="carb_red_PTCR-like_SDR_c"/>
    <property type="match status" value="1"/>
</dbReference>
<keyword evidence="2" id="KW-0521">NADP</keyword>
<accession>A0A0G9H6U3</accession>
<dbReference type="Proteomes" id="UP000035481">
    <property type="component" value="Unassembled WGS sequence"/>
</dbReference>
<proteinExistence type="inferred from homology"/>
<dbReference type="InterPro" id="IPR036291">
    <property type="entry name" value="NAD(P)-bd_dom_sf"/>
</dbReference>
<dbReference type="STRING" id="1440762.Y882_04420"/>
<dbReference type="InterPro" id="IPR002347">
    <property type="entry name" value="SDR_fam"/>
</dbReference>
<protein>
    <submittedName>
        <fullName evidence="6">Short-chain dehydrogenase</fullName>
    </submittedName>
</protein>
<keyword evidence="3" id="KW-0560">Oxidoreductase</keyword>
<dbReference type="Pfam" id="PF00106">
    <property type="entry name" value="adh_short"/>
    <property type="match status" value="1"/>
</dbReference>
<dbReference type="EMBL" id="JPLA01000010">
    <property type="protein sequence ID" value="KLD65146.1"/>
    <property type="molecule type" value="Genomic_DNA"/>
</dbReference>
<dbReference type="PANTHER" id="PTHR43490">
    <property type="entry name" value="(+)-NEOMENTHOL DEHYDROGENASE"/>
    <property type="match status" value="1"/>
</dbReference>
<organism evidence="6 7">
    <name type="scientific">Dyella japonica DSM 16301</name>
    <dbReference type="NCBI Taxonomy" id="1440762"/>
    <lineage>
        <taxon>Bacteria</taxon>
        <taxon>Pseudomonadati</taxon>
        <taxon>Pseudomonadota</taxon>
        <taxon>Gammaproteobacteria</taxon>
        <taxon>Lysobacterales</taxon>
        <taxon>Rhodanobacteraceae</taxon>
        <taxon>Dyella</taxon>
    </lineage>
</organism>
<gene>
    <name evidence="6" type="ORF">Y882_04420</name>
</gene>
<dbReference type="GO" id="GO:0016020">
    <property type="term" value="C:membrane"/>
    <property type="evidence" value="ECO:0007669"/>
    <property type="project" value="TreeGrafter"/>
</dbReference>
<dbReference type="InterPro" id="IPR045313">
    <property type="entry name" value="CBR1-like"/>
</dbReference>
<evidence type="ECO:0000256" key="4">
    <source>
        <dbReference type="RuleBase" id="RU000363"/>
    </source>
</evidence>
<dbReference type="AlphaFoldDB" id="A0A0G9H6U3"/>
<dbReference type="PRINTS" id="PR00080">
    <property type="entry name" value="SDRFAMILY"/>
</dbReference>
<sequence>MNAVAFPGRPSRRRAAAADPEPSQRVALISGANRGLGFEVSRQLAAEGVTVLLGARRPLAGEKAARQLRREGGTVVSVPLDVTSIECVRELAARIEGEYGRLDILINNAGAYFDVDNQASSVDLSLVRQALETNLIGAWQLTEAMLPLMQRHGYGRIVNVSSGCGAIDSDGASCPAYRVSKAALNSHTRMLAAELAGSGILVNAVCPGWVATDMGGHGGRPVADGAAGIVWAAMLPSRPAVNGGFFRDRQRIDW</sequence>
<evidence type="ECO:0000313" key="7">
    <source>
        <dbReference type="Proteomes" id="UP000035481"/>
    </source>
</evidence>
<dbReference type="PANTHER" id="PTHR43490:SF99">
    <property type="entry name" value="SHORT-CHAIN DEHYDROGENASE_REDUCTASE"/>
    <property type="match status" value="1"/>
</dbReference>
<evidence type="ECO:0000256" key="1">
    <source>
        <dbReference type="ARBA" id="ARBA00006484"/>
    </source>
</evidence>
<reference evidence="6 7" key="1">
    <citation type="journal article" date="2015" name="Antonie Van Leeuwenhoek">
        <title>A phylogenomic and molecular marker based taxonomic framework for the order Xanthomonadales: proposal to transfer the families Algiphilaceae and Solimonadaceae to the order Nevskiales ord. nov. and to create a new family within the order Xanthomonadales, the family Rhodanobacteraceae fam. nov., containing the genus Rhodanobacter and its closest relatives.</title>
        <authorList>
            <person name="Naushad S."/>
            <person name="Adeolu M."/>
            <person name="Wong S."/>
            <person name="Sohail M."/>
            <person name="Schellhorn H.E."/>
            <person name="Gupta R.S."/>
        </authorList>
    </citation>
    <scope>NUCLEOTIDE SEQUENCE [LARGE SCALE GENOMIC DNA]</scope>
    <source>
        <strain evidence="6 7">DSM 16301</strain>
    </source>
</reference>
<evidence type="ECO:0000256" key="3">
    <source>
        <dbReference type="ARBA" id="ARBA00023002"/>
    </source>
</evidence>
<dbReference type="SUPFAM" id="SSF51735">
    <property type="entry name" value="NAD(P)-binding Rossmann-fold domains"/>
    <property type="match status" value="1"/>
</dbReference>